<sequence>MVAYKVLEPDEDVSSAVSELLSKITELHHQHHTSYDHSMIVYYDPPDTPGGRKEVLVPLPWEIEGVDSKTFPSVRAAFLVYEGAGTPVEAYHKRLEELIEHDGLERDEEIHSIEIMYVPEDLDYTDYTIEIMFPVKR</sequence>
<evidence type="ECO:0008006" key="2">
    <source>
        <dbReference type="Google" id="ProtNLM"/>
    </source>
</evidence>
<organism evidence="1">
    <name type="scientific">marine sediment metagenome</name>
    <dbReference type="NCBI Taxonomy" id="412755"/>
    <lineage>
        <taxon>unclassified sequences</taxon>
        <taxon>metagenomes</taxon>
        <taxon>ecological metagenomes</taxon>
    </lineage>
</organism>
<name>X1NHM7_9ZZZZ</name>
<accession>X1NHM7</accession>
<dbReference type="SUPFAM" id="SSF55136">
    <property type="entry name" value="Probable bacterial effector-binding domain"/>
    <property type="match status" value="1"/>
</dbReference>
<dbReference type="EMBL" id="BARV01026631">
    <property type="protein sequence ID" value="GAI43108.1"/>
    <property type="molecule type" value="Genomic_DNA"/>
</dbReference>
<protein>
    <recommendedName>
        <fullName evidence="2">Bacterial transcription activator effector binding domain-containing protein</fullName>
    </recommendedName>
</protein>
<gene>
    <name evidence="1" type="ORF">S06H3_42992</name>
</gene>
<comment type="caution">
    <text evidence="1">The sequence shown here is derived from an EMBL/GenBank/DDBJ whole genome shotgun (WGS) entry which is preliminary data.</text>
</comment>
<dbReference type="AlphaFoldDB" id="X1NHM7"/>
<dbReference type="InterPro" id="IPR011256">
    <property type="entry name" value="Reg_factor_effector_dom_sf"/>
</dbReference>
<dbReference type="Gene3D" id="3.20.80.10">
    <property type="entry name" value="Regulatory factor, effector binding domain"/>
    <property type="match status" value="1"/>
</dbReference>
<reference evidence="1" key="1">
    <citation type="journal article" date="2014" name="Front. Microbiol.">
        <title>High frequency of phylogenetically diverse reductive dehalogenase-homologous genes in deep subseafloor sedimentary metagenomes.</title>
        <authorList>
            <person name="Kawai M."/>
            <person name="Futagami T."/>
            <person name="Toyoda A."/>
            <person name="Takaki Y."/>
            <person name="Nishi S."/>
            <person name="Hori S."/>
            <person name="Arai W."/>
            <person name="Tsubouchi T."/>
            <person name="Morono Y."/>
            <person name="Uchiyama I."/>
            <person name="Ito T."/>
            <person name="Fujiyama A."/>
            <person name="Inagaki F."/>
            <person name="Takami H."/>
        </authorList>
    </citation>
    <scope>NUCLEOTIDE SEQUENCE</scope>
    <source>
        <strain evidence="1">Expedition CK06-06</strain>
    </source>
</reference>
<proteinExistence type="predicted"/>
<evidence type="ECO:0000313" key="1">
    <source>
        <dbReference type="EMBL" id="GAI43108.1"/>
    </source>
</evidence>